<dbReference type="PANTHER" id="PTHR30047:SF7">
    <property type="entry name" value="HIGH-AFFINITY CHOLINE TRANSPORT PROTEIN"/>
    <property type="match status" value="1"/>
</dbReference>
<dbReference type="GO" id="GO:0022857">
    <property type="term" value="F:transmembrane transporter activity"/>
    <property type="evidence" value="ECO:0007669"/>
    <property type="project" value="InterPro"/>
</dbReference>
<feature type="transmembrane region" description="Helical" evidence="8">
    <location>
        <begin position="256"/>
        <end position="282"/>
    </location>
</feature>
<gene>
    <name evidence="9" type="ORF">FCL54_16085</name>
</gene>
<comment type="subcellular location">
    <subcellularLocation>
        <location evidence="1">Cell membrane</location>
        <topology evidence="1">Multi-pass membrane protein</topology>
    </subcellularLocation>
</comment>
<protein>
    <submittedName>
        <fullName evidence="9">BCCT family transporter</fullName>
    </submittedName>
</protein>
<dbReference type="AlphaFoldDB" id="A0A5R9F146"/>
<proteinExistence type="inferred from homology"/>
<evidence type="ECO:0000256" key="5">
    <source>
        <dbReference type="ARBA" id="ARBA00022692"/>
    </source>
</evidence>
<evidence type="ECO:0000256" key="3">
    <source>
        <dbReference type="ARBA" id="ARBA00022448"/>
    </source>
</evidence>
<keyword evidence="4" id="KW-1003">Cell membrane</keyword>
<dbReference type="GO" id="GO:0005886">
    <property type="term" value="C:plasma membrane"/>
    <property type="evidence" value="ECO:0007669"/>
    <property type="project" value="UniProtKB-SubCell"/>
</dbReference>
<dbReference type="OrthoDB" id="9775735at2"/>
<reference evidence="9 10" key="1">
    <citation type="submission" date="2019-04" db="EMBL/GenBank/DDBJ databases">
        <title>Bacillus caeni sp. nov., a bacterium isolated from mangrove sediment.</title>
        <authorList>
            <person name="Huang H."/>
            <person name="Mo K."/>
            <person name="Hu Y."/>
        </authorList>
    </citation>
    <scope>NUCLEOTIDE SEQUENCE [LARGE SCALE GENOMIC DNA]</scope>
    <source>
        <strain evidence="9 10">HB172195</strain>
    </source>
</reference>
<feature type="transmembrane region" description="Helical" evidence="8">
    <location>
        <begin position="441"/>
        <end position="464"/>
    </location>
</feature>
<keyword evidence="5 8" id="KW-0812">Transmembrane</keyword>
<keyword evidence="3" id="KW-0813">Transport</keyword>
<accession>A0A5R9F146</accession>
<dbReference type="Pfam" id="PF02028">
    <property type="entry name" value="BCCT"/>
    <property type="match status" value="1"/>
</dbReference>
<dbReference type="InterPro" id="IPR000060">
    <property type="entry name" value="BCCT_transptr"/>
</dbReference>
<feature type="transmembrane region" description="Helical" evidence="8">
    <location>
        <begin position="404"/>
        <end position="429"/>
    </location>
</feature>
<evidence type="ECO:0000256" key="7">
    <source>
        <dbReference type="ARBA" id="ARBA00023136"/>
    </source>
</evidence>
<evidence type="ECO:0000256" key="1">
    <source>
        <dbReference type="ARBA" id="ARBA00004651"/>
    </source>
</evidence>
<sequence length="523" mass="57217">MNSNHRNPVFWVSAIVITLIVIWGAAAPQGFAKIAGSVYNFTTNEFGWFYLLSVIFFVLFCLYLAIGKYGKVKLGKEGDKPEYSYFTWVGMLFSAGFGVGLVFWGVAEPMTHFANPPFGLGVEGGTEEAARTAMRYSFFHWGIHQWSVFTVVGLAMSYFQYKKERRSLISETILSEGKSKSKKKAGIKKTINILAVIATVMGVATSLGMGILQINGGLNYMYDIPQNAGIQLAITGALLVLYLWSSTSGLNKGIKILSNLNLGLALVLMLFVLFLGPTVFILESFTLAIGDYIQHFMEMSFYMTPYKGGTWVKDWTVFYWAWVIAWSPFIGAFVARISRGRTIREMVFGVLIVPPLIAMVWIAIFGGAALHLDLFENAGIAAAVGNDVTSALFVTLENFPFTTILSGLSIFLICVFLVTSADSATFVLGMMTSDGKLNPSMFSKVVWGVLIAAISAVLIISSGLQGLQTASLIAALPFTIILILMCFSLFNSLRKDRKAAEQETEKAIAAIIQKEAAASKSEE</sequence>
<feature type="transmembrane region" description="Helical" evidence="8">
    <location>
        <begin position="138"/>
        <end position="159"/>
    </location>
</feature>
<evidence type="ECO:0000313" key="10">
    <source>
        <dbReference type="Proteomes" id="UP000308230"/>
    </source>
</evidence>
<dbReference type="RefSeq" id="WP_138127766.1">
    <property type="nucleotide sequence ID" value="NZ_SWLG01000012.1"/>
</dbReference>
<comment type="caution">
    <text evidence="9">The sequence shown here is derived from an EMBL/GenBank/DDBJ whole genome shotgun (WGS) entry which is preliminary data.</text>
</comment>
<feature type="transmembrane region" description="Helical" evidence="8">
    <location>
        <begin position="46"/>
        <end position="65"/>
    </location>
</feature>
<dbReference type="PANTHER" id="PTHR30047">
    <property type="entry name" value="HIGH-AFFINITY CHOLINE TRANSPORT PROTEIN-RELATED"/>
    <property type="match status" value="1"/>
</dbReference>
<evidence type="ECO:0000256" key="6">
    <source>
        <dbReference type="ARBA" id="ARBA00022989"/>
    </source>
</evidence>
<dbReference type="NCBIfam" id="TIGR00842">
    <property type="entry name" value="bcct"/>
    <property type="match status" value="1"/>
</dbReference>
<feature type="transmembrane region" description="Helical" evidence="8">
    <location>
        <begin position="85"/>
        <end position="107"/>
    </location>
</feature>
<feature type="transmembrane region" description="Helical" evidence="8">
    <location>
        <begin position="9"/>
        <end position="26"/>
    </location>
</feature>
<keyword evidence="7 8" id="KW-0472">Membrane</keyword>
<dbReference type="EMBL" id="SWLG01000012">
    <property type="protein sequence ID" value="TLS36156.1"/>
    <property type="molecule type" value="Genomic_DNA"/>
</dbReference>
<organism evidence="9 10">
    <name type="scientific">Exobacillus caeni</name>
    <dbReference type="NCBI Taxonomy" id="2574798"/>
    <lineage>
        <taxon>Bacteria</taxon>
        <taxon>Bacillati</taxon>
        <taxon>Bacillota</taxon>
        <taxon>Bacilli</taxon>
        <taxon>Bacillales</taxon>
        <taxon>Guptibacillaceae</taxon>
        <taxon>Exobacillus</taxon>
    </lineage>
</organism>
<evidence type="ECO:0000256" key="2">
    <source>
        <dbReference type="ARBA" id="ARBA00005658"/>
    </source>
</evidence>
<feature type="transmembrane region" description="Helical" evidence="8">
    <location>
        <begin position="317"/>
        <end position="335"/>
    </location>
</feature>
<feature type="transmembrane region" description="Helical" evidence="8">
    <location>
        <begin position="190"/>
        <end position="212"/>
    </location>
</feature>
<feature type="transmembrane region" description="Helical" evidence="8">
    <location>
        <begin position="347"/>
        <end position="370"/>
    </location>
</feature>
<feature type="transmembrane region" description="Helical" evidence="8">
    <location>
        <begin position="470"/>
        <end position="490"/>
    </location>
</feature>
<keyword evidence="6 8" id="KW-1133">Transmembrane helix</keyword>
<dbReference type="Proteomes" id="UP000308230">
    <property type="component" value="Unassembled WGS sequence"/>
</dbReference>
<comment type="similarity">
    <text evidence="2">Belongs to the BCCT transporter (TC 2.A.15) family.</text>
</comment>
<keyword evidence="10" id="KW-1185">Reference proteome</keyword>
<evidence type="ECO:0000313" key="9">
    <source>
        <dbReference type="EMBL" id="TLS36156.1"/>
    </source>
</evidence>
<evidence type="ECO:0000256" key="8">
    <source>
        <dbReference type="SAM" id="Phobius"/>
    </source>
</evidence>
<evidence type="ECO:0000256" key="4">
    <source>
        <dbReference type="ARBA" id="ARBA00022475"/>
    </source>
</evidence>
<name>A0A5R9F146_9BACL</name>
<feature type="transmembrane region" description="Helical" evidence="8">
    <location>
        <begin position="224"/>
        <end position="244"/>
    </location>
</feature>